<dbReference type="Pfam" id="PF05488">
    <property type="entry name" value="PAAR_motif"/>
    <property type="match status" value="1"/>
</dbReference>
<dbReference type="InterPro" id="IPR008727">
    <property type="entry name" value="PAAR_motif"/>
</dbReference>
<evidence type="ECO:0000313" key="2">
    <source>
        <dbReference type="EMBL" id="CAB4125154.1"/>
    </source>
</evidence>
<sequence length="100" mass="10123">MANISVAGDTSTHGGAPFNQGLSTTVFAGNKAVAVKDQTTSSSPDSQYDGNLRPQHSAANQKANAGSTKVFANNKPIHRVGDARIDGATSGPGIASVQID</sequence>
<gene>
    <name evidence="3" type="ORF">UFOVP181_105</name>
    <name evidence="2" type="ORF">UFOVP57_57</name>
</gene>
<feature type="region of interest" description="Disordered" evidence="1">
    <location>
        <begin position="1"/>
        <end position="23"/>
    </location>
</feature>
<reference evidence="2" key="1">
    <citation type="submission" date="2020-04" db="EMBL/GenBank/DDBJ databases">
        <authorList>
            <person name="Chiriac C."/>
            <person name="Salcher M."/>
            <person name="Ghai R."/>
            <person name="Kavagutti S V."/>
        </authorList>
    </citation>
    <scope>NUCLEOTIDE SEQUENCE</scope>
</reference>
<organism evidence="2">
    <name type="scientific">uncultured Caudovirales phage</name>
    <dbReference type="NCBI Taxonomy" id="2100421"/>
    <lineage>
        <taxon>Viruses</taxon>
        <taxon>Duplodnaviria</taxon>
        <taxon>Heunggongvirae</taxon>
        <taxon>Uroviricota</taxon>
        <taxon>Caudoviricetes</taxon>
        <taxon>Peduoviridae</taxon>
        <taxon>Maltschvirus</taxon>
        <taxon>Maltschvirus maltsch</taxon>
    </lineage>
</organism>
<accession>A0A6J5KRP9</accession>
<feature type="compositionally biased region" description="Polar residues" evidence="1">
    <location>
        <begin position="57"/>
        <end position="71"/>
    </location>
</feature>
<protein>
    <submittedName>
        <fullName evidence="2">PAAR motif</fullName>
    </submittedName>
</protein>
<evidence type="ECO:0000256" key="1">
    <source>
        <dbReference type="SAM" id="MobiDB-lite"/>
    </source>
</evidence>
<dbReference type="EMBL" id="LR798231">
    <property type="protein sequence ID" value="CAB5208655.1"/>
    <property type="molecule type" value="Genomic_DNA"/>
</dbReference>
<dbReference type="EMBL" id="LR796187">
    <property type="protein sequence ID" value="CAB4125154.1"/>
    <property type="molecule type" value="Genomic_DNA"/>
</dbReference>
<feature type="compositionally biased region" description="Polar residues" evidence="1">
    <location>
        <begin position="37"/>
        <end position="49"/>
    </location>
</feature>
<dbReference type="Gene3D" id="2.60.200.60">
    <property type="match status" value="1"/>
</dbReference>
<evidence type="ECO:0000313" key="3">
    <source>
        <dbReference type="EMBL" id="CAB5208655.1"/>
    </source>
</evidence>
<proteinExistence type="predicted"/>
<name>A0A6J5KRP9_9CAUD</name>
<feature type="region of interest" description="Disordered" evidence="1">
    <location>
        <begin position="35"/>
        <end position="75"/>
    </location>
</feature>